<evidence type="ECO:0000313" key="4">
    <source>
        <dbReference type="Proteomes" id="UP000729357"/>
    </source>
</evidence>
<feature type="compositionally biased region" description="Polar residues" evidence="2">
    <location>
        <begin position="87"/>
        <end position="96"/>
    </location>
</feature>
<dbReference type="AlphaFoldDB" id="A0A9P8FS82"/>
<reference evidence="3" key="2">
    <citation type="submission" date="2021-08" db="EMBL/GenBank/DDBJ databases">
        <authorList>
            <person name="Gostincar C."/>
            <person name="Sun X."/>
            <person name="Song Z."/>
            <person name="Gunde-Cimerman N."/>
        </authorList>
    </citation>
    <scope>NUCLEOTIDE SEQUENCE</scope>
    <source>
        <strain evidence="3">EXF-9298</strain>
    </source>
</reference>
<feature type="region of interest" description="Disordered" evidence="2">
    <location>
        <begin position="69"/>
        <end position="120"/>
    </location>
</feature>
<dbReference type="EMBL" id="JAHFXS010001124">
    <property type="protein sequence ID" value="KAG9979479.1"/>
    <property type="molecule type" value="Genomic_DNA"/>
</dbReference>
<feature type="coiled-coil region" evidence="1">
    <location>
        <begin position="20"/>
        <end position="58"/>
    </location>
</feature>
<keyword evidence="4" id="KW-1185">Reference proteome</keyword>
<gene>
    <name evidence="3" type="ORF">KCU98_g8752</name>
</gene>
<protein>
    <submittedName>
        <fullName evidence="3">Uncharacterized protein</fullName>
    </submittedName>
</protein>
<proteinExistence type="predicted"/>
<feature type="non-terminal residue" evidence="3">
    <location>
        <position position="120"/>
    </location>
</feature>
<dbReference type="Proteomes" id="UP000729357">
    <property type="component" value="Unassembled WGS sequence"/>
</dbReference>
<reference evidence="3" key="1">
    <citation type="journal article" date="2021" name="J Fungi (Basel)">
        <title>Virulence traits and population genomics of the black yeast Aureobasidium melanogenum.</title>
        <authorList>
            <person name="Cernosa A."/>
            <person name="Sun X."/>
            <person name="Gostincar C."/>
            <person name="Fang C."/>
            <person name="Gunde-Cimerman N."/>
            <person name="Song Z."/>
        </authorList>
    </citation>
    <scope>NUCLEOTIDE SEQUENCE</scope>
    <source>
        <strain evidence="3">EXF-9298</strain>
    </source>
</reference>
<accession>A0A9P8FS82</accession>
<sequence length="120" mass="13818">MSTTKKNSMDSQNELSNDLHAQYQILIEDLKAEHKKKEAALLYKLQTAETRYQELESKYQKDFYNLKNKSTKHTSKSHRDENATAVADNNTESAIDNTIRKDESPFQSAGSFHNEEESCN</sequence>
<evidence type="ECO:0000256" key="2">
    <source>
        <dbReference type="SAM" id="MobiDB-lite"/>
    </source>
</evidence>
<evidence type="ECO:0000256" key="1">
    <source>
        <dbReference type="SAM" id="Coils"/>
    </source>
</evidence>
<evidence type="ECO:0000313" key="3">
    <source>
        <dbReference type="EMBL" id="KAG9979479.1"/>
    </source>
</evidence>
<comment type="caution">
    <text evidence="3">The sequence shown here is derived from an EMBL/GenBank/DDBJ whole genome shotgun (WGS) entry which is preliminary data.</text>
</comment>
<organism evidence="3 4">
    <name type="scientific">Aureobasidium melanogenum</name>
    <name type="common">Aureobasidium pullulans var. melanogenum</name>
    <dbReference type="NCBI Taxonomy" id="46634"/>
    <lineage>
        <taxon>Eukaryota</taxon>
        <taxon>Fungi</taxon>
        <taxon>Dikarya</taxon>
        <taxon>Ascomycota</taxon>
        <taxon>Pezizomycotina</taxon>
        <taxon>Dothideomycetes</taxon>
        <taxon>Dothideomycetidae</taxon>
        <taxon>Dothideales</taxon>
        <taxon>Saccotheciaceae</taxon>
        <taxon>Aureobasidium</taxon>
    </lineage>
</organism>
<name>A0A9P8FS82_AURME</name>
<keyword evidence="1" id="KW-0175">Coiled coil</keyword>